<evidence type="ECO:0000313" key="2">
    <source>
        <dbReference type="EMBL" id="GMI29281.1"/>
    </source>
</evidence>
<accession>A0ABQ6MNX1</accession>
<feature type="compositionally biased region" description="Low complexity" evidence="1">
    <location>
        <begin position="136"/>
        <end position="145"/>
    </location>
</feature>
<gene>
    <name evidence="2" type="ORF">TeGR_g3999</name>
</gene>
<feature type="region of interest" description="Disordered" evidence="1">
    <location>
        <begin position="1"/>
        <end position="232"/>
    </location>
</feature>
<feature type="compositionally biased region" description="Polar residues" evidence="1">
    <location>
        <begin position="106"/>
        <end position="125"/>
    </location>
</feature>
<feature type="compositionally biased region" description="Low complexity" evidence="1">
    <location>
        <begin position="1"/>
        <end position="29"/>
    </location>
</feature>
<feature type="compositionally biased region" description="Basic residues" evidence="1">
    <location>
        <begin position="220"/>
        <end position="232"/>
    </location>
</feature>
<organism evidence="2 3">
    <name type="scientific">Tetraparma gracilis</name>
    <dbReference type="NCBI Taxonomy" id="2962635"/>
    <lineage>
        <taxon>Eukaryota</taxon>
        <taxon>Sar</taxon>
        <taxon>Stramenopiles</taxon>
        <taxon>Ochrophyta</taxon>
        <taxon>Bolidophyceae</taxon>
        <taxon>Parmales</taxon>
        <taxon>Triparmaceae</taxon>
        <taxon>Tetraparma</taxon>
    </lineage>
</organism>
<proteinExistence type="predicted"/>
<sequence>MGICQSSASSAGATGAASPHPSSSTAAGSNTPPPLPHSPVPAPNVVPDGTALDGRLRSKRQLVRKGRRGTLGDAAIAPKASKLKSKYFSSPTAHLRHPSAGAIPVPQQTRASGNASVTSDATPKASNCRPAMMTLSSAAGGSSAADPNQSPICKSPKGILKSPTSSKFCFDGGPIGPADKENAGGAGNNTAEGGEEWHVVPKRSHSRKNTADSLKLGGGGHKHPGAKKGAKA</sequence>
<evidence type="ECO:0000313" key="3">
    <source>
        <dbReference type="Proteomes" id="UP001165060"/>
    </source>
</evidence>
<feature type="compositionally biased region" description="Pro residues" evidence="1">
    <location>
        <begin position="31"/>
        <end position="44"/>
    </location>
</feature>
<reference evidence="2 3" key="1">
    <citation type="journal article" date="2023" name="Commun. Biol.">
        <title>Genome analysis of Parmales, the sister group of diatoms, reveals the evolutionary specialization of diatoms from phago-mixotrophs to photoautotrophs.</title>
        <authorList>
            <person name="Ban H."/>
            <person name="Sato S."/>
            <person name="Yoshikawa S."/>
            <person name="Yamada K."/>
            <person name="Nakamura Y."/>
            <person name="Ichinomiya M."/>
            <person name="Sato N."/>
            <person name="Blanc-Mathieu R."/>
            <person name="Endo H."/>
            <person name="Kuwata A."/>
            <person name="Ogata H."/>
        </authorList>
    </citation>
    <scope>NUCLEOTIDE SEQUENCE [LARGE SCALE GENOMIC DNA]</scope>
</reference>
<dbReference type="Proteomes" id="UP001165060">
    <property type="component" value="Unassembled WGS sequence"/>
</dbReference>
<feature type="compositionally biased region" description="Basic residues" evidence="1">
    <location>
        <begin position="57"/>
        <end position="68"/>
    </location>
</feature>
<evidence type="ECO:0000256" key="1">
    <source>
        <dbReference type="SAM" id="MobiDB-lite"/>
    </source>
</evidence>
<protein>
    <submittedName>
        <fullName evidence="2">Uncharacterized protein</fullName>
    </submittedName>
</protein>
<keyword evidence="3" id="KW-1185">Reference proteome</keyword>
<comment type="caution">
    <text evidence="2">The sequence shown here is derived from an EMBL/GenBank/DDBJ whole genome shotgun (WGS) entry which is preliminary data.</text>
</comment>
<name>A0ABQ6MNX1_9STRA</name>
<dbReference type="EMBL" id="BRYB01001595">
    <property type="protein sequence ID" value="GMI29281.1"/>
    <property type="molecule type" value="Genomic_DNA"/>
</dbReference>